<gene>
    <name evidence="2" type="ORF">LX32DRAFT_418068</name>
</gene>
<proteinExistence type="predicted"/>
<keyword evidence="1" id="KW-0472">Membrane</keyword>
<reference evidence="2" key="1">
    <citation type="submission" date="2021-06" db="EMBL/GenBank/DDBJ databases">
        <title>Comparative genomics, transcriptomics and evolutionary studies reveal genomic signatures of adaptation to plant cell wall in hemibiotrophic fungi.</title>
        <authorList>
            <consortium name="DOE Joint Genome Institute"/>
            <person name="Baroncelli R."/>
            <person name="Diaz J.F."/>
            <person name="Benocci T."/>
            <person name="Peng M."/>
            <person name="Battaglia E."/>
            <person name="Haridas S."/>
            <person name="Andreopoulos W."/>
            <person name="Labutti K."/>
            <person name="Pangilinan J."/>
            <person name="Floch G.L."/>
            <person name="Makela M.R."/>
            <person name="Henrissat B."/>
            <person name="Grigoriev I.V."/>
            <person name="Crouch J.A."/>
            <person name="De Vries R.P."/>
            <person name="Sukno S.A."/>
            <person name="Thon M.R."/>
        </authorList>
    </citation>
    <scope>NUCLEOTIDE SEQUENCE</scope>
    <source>
        <strain evidence="2">MAFF235873</strain>
    </source>
</reference>
<sequence>MPLMARRREETMVMSGSASDHPRRDGTFFSVDLPHSCLGITLQFERQSIFFFPSLLLRSRGRGECTPLPPSIATASSFLGVIMLLLLLLGLARCRFVEVRPLSLCLIGRFIAYRPAHGHCPVRLASFS</sequence>
<dbReference type="AlphaFoldDB" id="A0AAD9M4K5"/>
<dbReference type="EMBL" id="MU842815">
    <property type="protein sequence ID" value="KAK2034256.1"/>
    <property type="molecule type" value="Genomic_DNA"/>
</dbReference>
<evidence type="ECO:0000313" key="2">
    <source>
        <dbReference type="EMBL" id="KAK2034256.1"/>
    </source>
</evidence>
<keyword evidence="3" id="KW-1185">Reference proteome</keyword>
<dbReference type="Proteomes" id="UP001232148">
    <property type="component" value="Unassembled WGS sequence"/>
</dbReference>
<keyword evidence="1" id="KW-1133">Transmembrane helix</keyword>
<organism evidence="2 3">
    <name type="scientific">Colletotrichum zoysiae</name>
    <dbReference type="NCBI Taxonomy" id="1216348"/>
    <lineage>
        <taxon>Eukaryota</taxon>
        <taxon>Fungi</taxon>
        <taxon>Dikarya</taxon>
        <taxon>Ascomycota</taxon>
        <taxon>Pezizomycotina</taxon>
        <taxon>Sordariomycetes</taxon>
        <taxon>Hypocreomycetidae</taxon>
        <taxon>Glomerellales</taxon>
        <taxon>Glomerellaceae</taxon>
        <taxon>Colletotrichum</taxon>
        <taxon>Colletotrichum graminicola species complex</taxon>
    </lineage>
</organism>
<evidence type="ECO:0000313" key="3">
    <source>
        <dbReference type="Proteomes" id="UP001232148"/>
    </source>
</evidence>
<feature type="transmembrane region" description="Helical" evidence="1">
    <location>
        <begin position="72"/>
        <end position="92"/>
    </location>
</feature>
<comment type="caution">
    <text evidence="2">The sequence shown here is derived from an EMBL/GenBank/DDBJ whole genome shotgun (WGS) entry which is preliminary data.</text>
</comment>
<protein>
    <submittedName>
        <fullName evidence="2">Uncharacterized protein</fullName>
    </submittedName>
</protein>
<keyword evidence="1" id="KW-0812">Transmembrane</keyword>
<name>A0AAD9M4K5_9PEZI</name>
<evidence type="ECO:0000256" key="1">
    <source>
        <dbReference type="SAM" id="Phobius"/>
    </source>
</evidence>
<accession>A0AAD9M4K5</accession>